<dbReference type="Gene3D" id="3.30.70.3290">
    <property type="match status" value="1"/>
</dbReference>
<dbReference type="CDD" id="cd00833">
    <property type="entry name" value="PKS"/>
    <property type="match status" value="1"/>
</dbReference>
<dbReference type="Gene3D" id="1.10.1200.10">
    <property type="entry name" value="ACP-like"/>
    <property type="match status" value="2"/>
</dbReference>
<dbReference type="SUPFAM" id="SSF52151">
    <property type="entry name" value="FabD/lysophospholipase-like"/>
    <property type="match status" value="1"/>
</dbReference>
<dbReference type="InterPro" id="IPR050091">
    <property type="entry name" value="PKS_NRPS_Biosynth_Enz"/>
</dbReference>
<dbReference type="Pfam" id="PF02801">
    <property type="entry name" value="Ketoacyl-synt_C"/>
    <property type="match status" value="1"/>
</dbReference>
<dbReference type="InterPro" id="IPR030918">
    <property type="entry name" value="PT_fungal_PKS"/>
</dbReference>
<dbReference type="Pfam" id="PF14765">
    <property type="entry name" value="PS-DH"/>
    <property type="match status" value="1"/>
</dbReference>
<dbReference type="InterPro" id="IPR036736">
    <property type="entry name" value="ACP-like_sf"/>
</dbReference>
<evidence type="ECO:0000256" key="5">
    <source>
        <dbReference type="SAM" id="MobiDB-lite"/>
    </source>
</evidence>
<dbReference type="Pfam" id="PF00975">
    <property type="entry name" value="Thioesterase"/>
    <property type="match status" value="1"/>
</dbReference>
<dbReference type="Pfam" id="PF00698">
    <property type="entry name" value="Acyl_transf_1"/>
    <property type="match status" value="1"/>
</dbReference>
<dbReference type="InterPro" id="IPR016036">
    <property type="entry name" value="Malonyl_transacylase_ACP-bd"/>
</dbReference>
<dbReference type="Proteomes" id="UP001583193">
    <property type="component" value="Unassembled WGS sequence"/>
</dbReference>
<evidence type="ECO:0000313" key="10">
    <source>
        <dbReference type="Proteomes" id="UP001583193"/>
    </source>
</evidence>
<dbReference type="SUPFAM" id="SSF53901">
    <property type="entry name" value="Thiolase-like"/>
    <property type="match status" value="1"/>
</dbReference>
<feature type="domain" description="Carrier" evidence="6">
    <location>
        <begin position="1643"/>
        <end position="1717"/>
    </location>
</feature>
<feature type="region of interest" description="Disordered" evidence="5">
    <location>
        <begin position="1610"/>
        <end position="1640"/>
    </location>
</feature>
<dbReference type="EMBL" id="JAVDPF010000012">
    <property type="protein sequence ID" value="KAL1878360.1"/>
    <property type="molecule type" value="Genomic_DNA"/>
</dbReference>
<feature type="domain" description="Carrier" evidence="6">
    <location>
        <begin position="1753"/>
        <end position="1827"/>
    </location>
</feature>
<feature type="region of interest" description="C-terminal hotdog fold" evidence="4">
    <location>
        <begin position="1454"/>
        <end position="1602"/>
    </location>
</feature>
<proteinExistence type="predicted"/>
<evidence type="ECO:0000256" key="2">
    <source>
        <dbReference type="ARBA" id="ARBA00022553"/>
    </source>
</evidence>
<dbReference type="PROSITE" id="PS00606">
    <property type="entry name" value="KS3_1"/>
    <property type="match status" value="1"/>
</dbReference>
<dbReference type="SMART" id="SM00823">
    <property type="entry name" value="PKS_PP"/>
    <property type="match status" value="2"/>
</dbReference>
<accession>A0ABR3XRK9</accession>
<dbReference type="InterPro" id="IPR029058">
    <property type="entry name" value="AB_hydrolase_fold"/>
</dbReference>
<dbReference type="PROSITE" id="PS52019">
    <property type="entry name" value="PKS_MFAS_DH"/>
    <property type="match status" value="1"/>
</dbReference>
<dbReference type="InterPro" id="IPR001227">
    <property type="entry name" value="Ac_transferase_dom_sf"/>
</dbReference>
<evidence type="ECO:0000256" key="4">
    <source>
        <dbReference type="PROSITE-ProRule" id="PRU01363"/>
    </source>
</evidence>
<feature type="region of interest" description="Disordered" evidence="5">
    <location>
        <begin position="1718"/>
        <end position="1750"/>
    </location>
</feature>
<dbReference type="SMART" id="SM00824">
    <property type="entry name" value="PKS_TE"/>
    <property type="match status" value="1"/>
</dbReference>
<dbReference type="InterPro" id="IPR016039">
    <property type="entry name" value="Thiolase-like"/>
</dbReference>
<organism evidence="9 10">
    <name type="scientific">Paecilomyces lecythidis</name>
    <dbReference type="NCBI Taxonomy" id="3004212"/>
    <lineage>
        <taxon>Eukaryota</taxon>
        <taxon>Fungi</taxon>
        <taxon>Dikarya</taxon>
        <taxon>Ascomycota</taxon>
        <taxon>Pezizomycotina</taxon>
        <taxon>Eurotiomycetes</taxon>
        <taxon>Eurotiomycetidae</taxon>
        <taxon>Eurotiales</taxon>
        <taxon>Thermoascaceae</taxon>
        <taxon>Paecilomyces</taxon>
    </lineage>
</organism>
<dbReference type="SMART" id="SM00827">
    <property type="entry name" value="PKS_AT"/>
    <property type="match status" value="1"/>
</dbReference>
<dbReference type="InterPro" id="IPR014043">
    <property type="entry name" value="Acyl_transferase_dom"/>
</dbReference>
<dbReference type="Pfam" id="PF00550">
    <property type="entry name" value="PP-binding"/>
    <property type="match status" value="2"/>
</dbReference>
<dbReference type="InterPro" id="IPR016035">
    <property type="entry name" value="Acyl_Trfase/lysoPLipase"/>
</dbReference>
<dbReference type="PANTHER" id="PTHR43775">
    <property type="entry name" value="FATTY ACID SYNTHASE"/>
    <property type="match status" value="1"/>
</dbReference>
<gene>
    <name evidence="9" type="ORF">Plec18167_004432</name>
</gene>
<dbReference type="Gene3D" id="3.40.50.1820">
    <property type="entry name" value="alpha/beta hydrolase"/>
    <property type="match status" value="1"/>
</dbReference>
<dbReference type="InterPro" id="IPR049900">
    <property type="entry name" value="PKS_mFAS_DH"/>
</dbReference>
<dbReference type="SUPFAM" id="SSF53474">
    <property type="entry name" value="alpha/beta-Hydrolases"/>
    <property type="match status" value="1"/>
</dbReference>
<dbReference type="InterPro" id="IPR032088">
    <property type="entry name" value="SAT"/>
</dbReference>
<evidence type="ECO:0000256" key="3">
    <source>
        <dbReference type="ARBA" id="ARBA00022679"/>
    </source>
</evidence>
<dbReference type="InterPro" id="IPR001031">
    <property type="entry name" value="Thioesterase"/>
</dbReference>
<dbReference type="NCBIfam" id="TIGR04532">
    <property type="entry name" value="PT_fungal_PKS"/>
    <property type="match status" value="1"/>
</dbReference>
<evidence type="ECO:0000259" key="7">
    <source>
        <dbReference type="PROSITE" id="PS52004"/>
    </source>
</evidence>
<dbReference type="Gene3D" id="3.10.129.110">
    <property type="entry name" value="Polyketide synthase dehydratase"/>
    <property type="match status" value="1"/>
</dbReference>
<keyword evidence="1" id="KW-0596">Phosphopantetheine</keyword>
<comment type="caution">
    <text evidence="9">The sequence shown here is derived from an EMBL/GenBank/DDBJ whole genome shotgun (WGS) entry which is preliminary data.</text>
</comment>
<reference evidence="9 10" key="1">
    <citation type="journal article" date="2024" name="IMA Fungus">
        <title>IMA Genome - F19 : A genome assembly and annotation guide to empower mycologists, including annotated draft genome sequences of Ceratocystis pirilliformis, Diaporthe australafricana, Fusarium ophioides, Paecilomyces lecythidis, and Sporothrix stenoceras.</title>
        <authorList>
            <person name="Aylward J."/>
            <person name="Wilson A.M."/>
            <person name="Visagie C.M."/>
            <person name="Spraker J."/>
            <person name="Barnes I."/>
            <person name="Buitendag C."/>
            <person name="Ceriani C."/>
            <person name="Del Mar Angel L."/>
            <person name="du Plessis D."/>
            <person name="Fuchs T."/>
            <person name="Gasser K."/>
            <person name="Kramer D."/>
            <person name="Li W."/>
            <person name="Munsamy K."/>
            <person name="Piso A."/>
            <person name="Price J.L."/>
            <person name="Sonnekus B."/>
            <person name="Thomas C."/>
            <person name="van der Nest A."/>
            <person name="van Dijk A."/>
            <person name="van Heerden A."/>
            <person name="van Vuuren N."/>
            <person name="Yilmaz N."/>
            <person name="Duong T.A."/>
            <person name="van der Merwe N.A."/>
            <person name="Wingfield M.J."/>
            <person name="Wingfield B.D."/>
        </authorList>
    </citation>
    <scope>NUCLEOTIDE SEQUENCE [LARGE SCALE GENOMIC DNA]</scope>
    <source>
        <strain evidence="9 10">CMW 18167</strain>
    </source>
</reference>
<protein>
    <submittedName>
        <fullName evidence="9">Type I Iterative PKS</fullName>
    </submittedName>
</protein>
<dbReference type="SUPFAM" id="SSF47336">
    <property type="entry name" value="ACP-like"/>
    <property type="match status" value="2"/>
</dbReference>
<dbReference type="PROSITE" id="PS52004">
    <property type="entry name" value="KS3_2"/>
    <property type="match status" value="1"/>
</dbReference>
<evidence type="ECO:0000313" key="9">
    <source>
        <dbReference type="EMBL" id="KAL1878360.1"/>
    </source>
</evidence>
<evidence type="ECO:0000256" key="1">
    <source>
        <dbReference type="ARBA" id="ARBA00022450"/>
    </source>
</evidence>
<sequence>MTLAQTIVLFGDTSISVHTALSLLLSSSSQKELPLLRQFLERSCEVLRDEVVRLRRQDREGLPSFASDLYELCRNDKKPENPILSPAKLVIVQLGQFIAWYEKHAGEKYPDSSSTIIIGLCVGQLSATAVSLTKSLVELIPFAVEAVRIAFRVGTVVTNVKNELERGHEDQTWAMSREKSSVDEEVLRRIQEELGLHNRRKVYISGEFGKSITLQGPPSTLLAAERWFLEQSGSPSRAPRHRVPIYAPYHAPHLYTEEEIQQLIDSLPSLRETYYTAAWSEQQPRLISPAKGSPCVLSSRRDAVEQALRSILLEPIRWDAIVEGCRSCVQTSQHRNWRVRPFGPTHSAKSLVRTLELESNVSEIVLDESAGDASPSQPAKVPIAIVGMAGRFPDADNVDELWQLLIDGKDCHRLIPKDRFDPEIYVSQDKNAKNKSGTPYGNFLRHPGLFDARFFNMSPREAAQTDPQQRLALVTAYEALEMSGYVPNRTPSTQLDRIGSFYGQTTDDYKDVNVVQDIDTYYVSGVIRAFGPGRVSRHNQLGGPSLSVDTACSSSAMALNVACSSVWSGECDTAVVGGMLLLNSPDMYAGLTQGHFTSTTGPCKTFDNEADGYCRGETIASVVIKRLDAAQADNDRILGIISAAGTNYSAYAASITQPHGPTQEMLYNKILRQAGISPFEVDYVEMHGTGTQLGDAIEMSSVSNVFAPTSPIRPADHPLYVGSVKANIGHGESASGIAALIKMLLIFREQRLPPHVGIKSGVLNRTFPDLKQRNICIPMEVTEFPCQQNLPVRRLRRGMINNFGAAGGNSAFILEEAPSEEDCEQEDARPYHVVSVTAKSKLSLEKNIQNLIAYLERHQDVSLSDLAYTTTARRIQHPLRVSAVASTVGQVKDYLSSVLTQVPTSPGKHSNIAFVFTGQGSLYHSVGKELFQLSLTFQSDLLRFDQIVRDHGFPSFLPAIAGTAEDFDHLSPVQSQLALTALQMALSRLWASWRITPSVVIGHSLGEYAALYAAEVLSASDTLYLVGQRARILEDTCTPGTHSMIAIHETIEKTREILGGGLDTLQLSCVNGPSDIVLSGEVGFVQQAEQLLKSRGIKCTMLKIAFAFHSSQVEPILDPFAKAAQSVNFSAPRVPIISTALGSVVRDSDTINARYLQIHAREPVQFVQALLKSRREGLVDDATVWLELGPNPICLSMVTTTFGSDNTGISPIRGVPTLRRRENPWKTISNTLSFLHTYGIDIDWSGYHQDFERGQKLLHLPAYSFEERNHWIEYKNNWLLKRTEIESRPSPAASIPILTTTVQRLLFEEVVDSKVTLLFEDDLSEPALNALIAGHSLNGVALCPSGVFADIALTVGDYIRRKHRVHVPSSGLRIMDMEIMKPVTVSIPRSEVPQPLSIHAIADLQQGYVDIEIGENKNARCRVEFGDAAQWLDHWSRTAYLVQERMVALEHSVSSSKIFHRMAYDLFSTIVDYDQWYRGMQEVVVDTTKLEATASLKLYEGRDAGVFFCSPLWLDNLAQLAGFVLNATGVIDPKQFVYISHGVESYQLGREIDPKLPYWAHVRMLPVNKSVVAGDVSIFQGDTMIGKCGGVKFQKVPRSLLTMLLRPPTAAASPVGTAPSPKVTAPAPSRKTDQFSAPKLQKSSISNKILNTLAEQIGLSTDELTNESSFEELGVDSLLSLTIHSVLRETFQLDLPETLFQDFQTVGELKNYLIQKATSSDGDDDDDDSDNGPSTPNSTPSFSAPATPVNEKETVLGRVHAVVAEEMGVAVEELLTTDDWSILGLDSLMALSIVGALNERLGLSLPSDILGGNVSRKEVEKALNLSPVIPPHTTKEWLQPSLAAPPGDKAGLSRLPSSVVLQGSPKAASQTVFFFPEGSGAATAYADLPGIASGLCAIALNSPFLKEAHNYTGNIEDTAAIMVREVKQRQPQGPYVLAGWSAGGMYAFEAARQLTQAGESVAKLILIDSPCRLEYDAMPREVLDIVTRSGAVGGIRENQQWVVEHFEATIRAVQKYAPIPLASEDSPRTVLVWATHGLIEDLDGDSDIDLSKLDFDNKTTEWLMKPRAAAQDDTQGWENLIPRDRITVARVPGNHFSMMRRPNAAEVSRVLAKNV</sequence>
<dbReference type="InterPro" id="IPR049551">
    <property type="entry name" value="PKS_DH_C"/>
</dbReference>
<dbReference type="InterPro" id="IPR009081">
    <property type="entry name" value="PP-bd_ACP"/>
</dbReference>
<name>A0ABR3XRK9_9EURO</name>
<feature type="domain" description="PKS/mFAS DH" evidence="8">
    <location>
        <begin position="1303"/>
        <end position="1602"/>
    </location>
</feature>
<dbReference type="PANTHER" id="PTHR43775:SF37">
    <property type="entry name" value="SI:DKEY-61P9.11"/>
    <property type="match status" value="1"/>
</dbReference>
<dbReference type="Gene3D" id="3.40.366.10">
    <property type="entry name" value="Malonyl-Coenzyme A Acyl Carrier Protein, domain 2"/>
    <property type="match status" value="2"/>
</dbReference>
<evidence type="ECO:0000259" key="8">
    <source>
        <dbReference type="PROSITE" id="PS52019"/>
    </source>
</evidence>
<feature type="active site" description="Proton acceptor; for dehydratase activity" evidence="4">
    <location>
        <position position="1335"/>
    </location>
</feature>
<dbReference type="InterPro" id="IPR014031">
    <property type="entry name" value="Ketoacyl_synth_C"/>
</dbReference>
<dbReference type="Pfam" id="PF22621">
    <property type="entry name" value="CurL-like_PKS_C"/>
    <property type="match status" value="1"/>
</dbReference>
<keyword evidence="3" id="KW-0808">Transferase</keyword>
<keyword evidence="10" id="KW-1185">Reference proteome</keyword>
<dbReference type="InterPro" id="IPR042104">
    <property type="entry name" value="PKS_dehydratase_sf"/>
</dbReference>
<dbReference type="Gene3D" id="3.40.47.10">
    <property type="match status" value="1"/>
</dbReference>
<dbReference type="Pfam" id="PF00109">
    <property type="entry name" value="ketoacyl-synt"/>
    <property type="match status" value="1"/>
</dbReference>
<evidence type="ECO:0000259" key="6">
    <source>
        <dbReference type="PROSITE" id="PS50075"/>
    </source>
</evidence>
<feature type="domain" description="Ketosynthase family 3 (KS3)" evidence="7">
    <location>
        <begin position="380"/>
        <end position="816"/>
    </location>
</feature>
<feature type="active site" description="Proton donor; for dehydratase activity" evidence="4">
    <location>
        <position position="1515"/>
    </location>
</feature>
<feature type="region of interest" description="N-terminal hotdog fold" evidence="4">
    <location>
        <begin position="1303"/>
        <end position="1435"/>
    </location>
</feature>
<dbReference type="InterPro" id="IPR020841">
    <property type="entry name" value="PKS_Beta-ketoAc_synthase_dom"/>
</dbReference>
<dbReference type="PROSITE" id="PS50075">
    <property type="entry name" value="CARRIER"/>
    <property type="match status" value="2"/>
</dbReference>
<feature type="compositionally biased region" description="Acidic residues" evidence="5">
    <location>
        <begin position="1721"/>
        <end position="1730"/>
    </location>
</feature>
<dbReference type="InterPro" id="IPR020806">
    <property type="entry name" value="PKS_PP-bd"/>
</dbReference>
<keyword evidence="2" id="KW-0597">Phosphoprotein</keyword>
<dbReference type="InterPro" id="IPR014030">
    <property type="entry name" value="Ketoacyl_synth_N"/>
</dbReference>
<dbReference type="Pfam" id="PF16073">
    <property type="entry name" value="SAT"/>
    <property type="match status" value="1"/>
</dbReference>
<dbReference type="SMART" id="SM00825">
    <property type="entry name" value="PKS_KS"/>
    <property type="match status" value="1"/>
</dbReference>
<dbReference type="InterPro" id="IPR018201">
    <property type="entry name" value="Ketoacyl_synth_AS"/>
</dbReference>
<dbReference type="SUPFAM" id="SSF55048">
    <property type="entry name" value="Probable ACP-binding domain of malonyl-CoA ACP transacylase"/>
    <property type="match status" value="1"/>
</dbReference>
<dbReference type="InterPro" id="IPR020802">
    <property type="entry name" value="TesA-like"/>
</dbReference>